<accession>A0A380MX93</accession>
<proteinExistence type="predicted"/>
<dbReference type="CDD" id="cd01127">
    <property type="entry name" value="TrwB_TraG_TraD_VirD4"/>
    <property type="match status" value="1"/>
</dbReference>
<evidence type="ECO:0000313" key="1">
    <source>
        <dbReference type="EMBL" id="SUO96656.1"/>
    </source>
</evidence>
<organism evidence="1 2">
    <name type="scientific">Suttonella ornithocola</name>
    <dbReference type="NCBI Taxonomy" id="279832"/>
    <lineage>
        <taxon>Bacteria</taxon>
        <taxon>Pseudomonadati</taxon>
        <taxon>Pseudomonadota</taxon>
        <taxon>Gammaproteobacteria</taxon>
        <taxon>Cardiobacteriales</taxon>
        <taxon>Cardiobacteriaceae</taxon>
        <taxon>Suttonella</taxon>
    </lineage>
</organism>
<dbReference type="EMBL" id="UHIC01000001">
    <property type="protein sequence ID" value="SUO96656.1"/>
    <property type="molecule type" value="Genomic_DNA"/>
</dbReference>
<dbReference type="SUPFAM" id="SSF52540">
    <property type="entry name" value="P-loop containing nucleoside triphosphate hydrolases"/>
    <property type="match status" value="1"/>
</dbReference>
<dbReference type="AlphaFoldDB" id="A0A380MX93"/>
<keyword evidence="2" id="KW-1185">Reference proteome</keyword>
<gene>
    <name evidence="1" type="ORF">NCTC13337_01958</name>
</gene>
<evidence type="ECO:0000313" key="2">
    <source>
        <dbReference type="Proteomes" id="UP000254601"/>
    </source>
</evidence>
<dbReference type="InterPro" id="IPR027417">
    <property type="entry name" value="P-loop_NTPase"/>
</dbReference>
<dbReference type="Gene3D" id="3.40.50.300">
    <property type="entry name" value="P-loop containing nucleotide triphosphate hydrolases"/>
    <property type="match status" value="1"/>
</dbReference>
<name>A0A380MX93_9GAMM</name>
<protein>
    <submittedName>
        <fullName evidence="1">Conjugative coupling factor TraD, PFGI-1 class</fullName>
    </submittedName>
</protein>
<reference evidence="1 2" key="1">
    <citation type="submission" date="2018-06" db="EMBL/GenBank/DDBJ databases">
        <authorList>
            <consortium name="Pathogen Informatics"/>
            <person name="Doyle S."/>
        </authorList>
    </citation>
    <scope>NUCLEOTIDE SEQUENCE [LARGE SCALE GENOMIC DNA]</scope>
    <source>
        <strain evidence="1 2">NCTC13337</strain>
    </source>
</reference>
<dbReference type="Proteomes" id="UP000254601">
    <property type="component" value="Unassembled WGS sequence"/>
</dbReference>
<sequence>MGTTRVGKTRLAEILITQDIHRGDVVIVFDPKGDQELLLRMYTEAKKAGREDQFYMFHLGYPEFSAQYNPVGSFLRVTKVATRIANQMPGEGQSLAFREFVWGFVNQIAKGLVLLGRSPSYPIIKMYAQDVDPLFIDVMTTLFEKYVNSYQKRIAEFEAALDMKAEDRRKAGFDFTLPRSMQDRSKLGKAMWLLY</sequence>